<keyword evidence="3 6" id="KW-0732">Signal</keyword>
<feature type="signal peptide" evidence="6">
    <location>
        <begin position="1"/>
        <end position="22"/>
    </location>
</feature>
<keyword evidence="5" id="KW-0998">Cell outer membrane</keyword>
<evidence type="ECO:0000313" key="7">
    <source>
        <dbReference type="EMBL" id="MXO62552.1"/>
    </source>
</evidence>
<feature type="chain" id="PRO_5032691581" evidence="6">
    <location>
        <begin position="23"/>
        <end position="293"/>
    </location>
</feature>
<protein>
    <submittedName>
        <fullName evidence="7">MipA/OmpV family protein</fullName>
    </submittedName>
</protein>
<dbReference type="AlphaFoldDB" id="A0A844YF42"/>
<dbReference type="Pfam" id="PF06629">
    <property type="entry name" value="MipA"/>
    <property type="match status" value="1"/>
</dbReference>
<keyword evidence="4" id="KW-0472">Membrane</keyword>
<dbReference type="PROSITE" id="PS51257">
    <property type="entry name" value="PROKAR_LIPOPROTEIN"/>
    <property type="match status" value="1"/>
</dbReference>
<evidence type="ECO:0000256" key="1">
    <source>
        <dbReference type="ARBA" id="ARBA00004442"/>
    </source>
</evidence>
<evidence type="ECO:0000256" key="3">
    <source>
        <dbReference type="ARBA" id="ARBA00022729"/>
    </source>
</evidence>
<reference evidence="7 8" key="1">
    <citation type="submission" date="2019-12" db="EMBL/GenBank/DDBJ databases">
        <title>Genomic-based taxomic classification of the family Erythrobacteraceae.</title>
        <authorList>
            <person name="Xu L."/>
        </authorList>
    </citation>
    <scope>NUCLEOTIDE SEQUENCE [LARGE SCALE GENOMIC DNA]</scope>
    <source>
        <strain evidence="7 8">MCCC 1A09965</strain>
    </source>
</reference>
<comment type="caution">
    <text evidence="7">The sequence shown here is derived from an EMBL/GenBank/DDBJ whole genome shotgun (WGS) entry which is preliminary data.</text>
</comment>
<dbReference type="OrthoDB" id="5462484at2"/>
<accession>A0A844YF42</accession>
<comment type="similarity">
    <text evidence="2">Belongs to the MipA/OmpV family.</text>
</comment>
<evidence type="ECO:0000256" key="5">
    <source>
        <dbReference type="ARBA" id="ARBA00023237"/>
    </source>
</evidence>
<sequence>MTRYLTALAAGWVAACASPAFAQEAEVISVASLPLSAEPEKSVFDDNWLALGIGAIYEATYDGSNDYELKPLPMIAGEIGGIRISPRSSGFSVDLLEVDLSDRLELNGGPVIKFRSDRTGKVGDEVVEAAGELDKAVELGAGARLVVKEVFHAYDRISIGADVRKDVAGAHGGMVVTPGISYRTPLSRGTVASLAVRAFYGDGDFTRYYYSVNPEQSAASGLPEYEADGGWFKASAKLSFGYALNGDLERRGFILGTQVGYSRMLGDGAKTPFTDLRGSRNQFKIATGIGYVF</sequence>
<dbReference type="EMBL" id="WTYN01000001">
    <property type="protein sequence ID" value="MXO62552.1"/>
    <property type="molecule type" value="Genomic_DNA"/>
</dbReference>
<proteinExistence type="inferred from homology"/>
<evidence type="ECO:0000256" key="4">
    <source>
        <dbReference type="ARBA" id="ARBA00023136"/>
    </source>
</evidence>
<dbReference type="RefSeq" id="WP_160672773.1">
    <property type="nucleotide sequence ID" value="NZ_WTYN01000001.1"/>
</dbReference>
<dbReference type="Proteomes" id="UP000445582">
    <property type="component" value="Unassembled WGS sequence"/>
</dbReference>
<organism evidence="7 8">
    <name type="scientific">Qipengyuania oceanensis</name>
    <dbReference type="NCBI Taxonomy" id="1463597"/>
    <lineage>
        <taxon>Bacteria</taxon>
        <taxon>Pseudomonadati</taxon>
        <taxon>Pseudomonadota</taxon>
        <taxon>Alphaproteobacteria</taxon>
        <taxon>Sphingomonadales</taxon>
        <taxon>Erythrobacteraceae</taxon>
        <taxon>Qipengyuania</taxon>
    </lineage>
</organism>
<comment type="subcellular location">
    <subcellularLocation>
        <location evidence="1">Cell outer membrane</location>
    </subcellularLocation>
</comment>
<evidence type="ECO:0000256" key="2">
    <source>
        <dbReference type="ARBA" id="ARBA00005722"/>
    </source>
</evidence>
<evidence type="ECO:0000313" key="8">
    <source>
        <dbReference type="Proteomes" id="UP000445582"/>
    </source>
</evidence>
<gene>
    <name evidence="7" type="ORF">GRI48_05955</name>
</gene>
<dbReference type="GO" id="GO:0009279">
    <property type="term" value="C:cell outer membrane"/>
    <property type="evidence" value="ECO:0007669"/>
    <property type="project" value="UniProtKB-SubCell"/>
</dbReference>
<dbReference type="PANTHER" id="PTHR38776">
    <property type="entry name" value="MLTA-INTERACTING PROTEIN-RELATED"/>
    <property type="match status" value="1"/>
</dbReference>
<dbReference type="PANTHER" id="PTHR38776:SF1">
    <property type="entry name" value="MLTA-INTERACTING PROTEIN-RELATED"/>
    <property type="match status" value="1"/>
</dbReference>
<name>A0A844YF42_9SPHN</name>
<keyword evidence="8" id="KW-1185">Reference proteome</keyword>
<dbReference type="InterPro" id="IPR010583">
    <property type="entry name" value="MipA"/>
</dbReference>
<evidence type="ECO:0000256" key="6">
    <source>
        <dbReference type="SAM" id="SignalP"/>
    </source>
</evidence>